<gene>
    <name evidence="1" type="ORF">EVAR_60512_1</name>
</gene>
<sequence>MTKKTYPMPNIKDEIARLTGQAYFISLDLTSNFYQVPISKKSKHLTSPPTPDDQGRYKMAPVPAMASAQNECPTTEAADCMMPWIRIFTLETVEYDLGTDEN</sequence>
<organism evidence="1 2">
    <name type="scientific">Eumeta variegata</name>
    <name type="common">Bagworm moth</name>
    <name type="synonym">Eumeta japonica</name>
    <dbReference type="NCBI Taxonomy" id="151549"/>
    <lineage>
        <taxon>Eukaryota</taxon>
        <taxon>Metazoa</taxon>
        <taxon>Ecdysozoa</taxon>
        <taxon>Arthropoda</taxon>
        <taxon>Hexapoda</taxon>
        <taxon>Insecta</taxon>
        <taxon>Pterygota</taxon>
        <taxon>Neoptera</taxon>
        <taxon>Endopterygota</taxon>
        <taxon>Lepidoptera</taxon>
        <taxon>Glossata</taxon>
        <taxon>Ditrysia</taxon>
        <taxon>Tineoidea</taxon>
        <taxon>Psychidae</taxon>
        <taxon>Oiketicinae</taxon>
        <taxon>Eumeta</taxon>
    </lineage>
</organism>
<dbReference type="AlphaFoldDB" id="A0A4C1ZK13"/>
<reference evidence="1 2" key="1">
    <citation type="journal article" date="2019" name="Commun. Biol.">
        <title>The bagworm genome reveals a unique fibroin gene that provides high tensile strength.</title>
        <authorList>
            <person name="Kono N."/>
            <person name="Nakamura H."/>
            <person name="Ohtoshi R."/>
            <person name="Tomita M."/>
            <person name="Numata K."/>
            <person name="Arakawa K."/>
        </authorList>
    </citation>
    <scope>NUCLEOTIDE SEQUENCE [LARGE SCALE GENOMIC DNA]</scope>
</reference>
<proteinExistence type="predicted"/>
<dbReference type="SUPFAM" id="SSF56672">
    <property type="entry name" value="DNA/RNA polymerases"/>
    <property type="match status" value="1"/>
</dbReference>
<evidence type="ECO:0000313" key="1">
    <source>
        <dbReference type="EMBL" id="GBP88210.1"/>
    </source>
</evidence>
<accession>A0A4C1ZK13</accession>
<name>A0A4C1ZK13_EUMVA</name>
<evidence type="ECO:0008006" key="3">
    <source>
        <dbReference type="Google" id="ProtNLM"/>
    </source>
</evidence>
<dbReference type="InterPro" id="IPR043128">
    <property type="entry name" value="Rev_trsase/Diguanyl_cyclase"/>
</dbReference>
<keyword evidence="2" id="KW-1185">Reference proteome</keyword>
<evidence type="ECO:0000313" key="2">
    <source>
        <dbReference type="Proteomes" id="UP000299102"/>
    </source>
</evidence>
<dbReference type="GO" id="GO:0071897">
    <property type="term" value="P:DNA biosynthetic process"/>
    <property type="evidence" value="ECO:0007669"/>
    <property type="project" value="UniProtKB-ARBA"/>
</dbReference>
<dbReference type="OrthoDB" id="115435at2759"/>
<dbReference type="Proteomes" id="UP000299102">
    <property type="component" value="Unassembled WGS sequence"/>
</dbReference>
<comment type="caution">
    <text evidence="1">The sequence shown here is derived from an EMBL/GenBank/DDBJ whole genome shotgun (WGS) entry which is preliminary data.</text>
</comment>
<dbReference type="InterPro" id="IPR043502">
    <property type="entry name" value="DNA/RNA_pol_sf"/>
</dbReference>
<dbReference type="Gene3D" id="3.10.10.10">
    <property type="entry name" value="HIV Type 1 Reverse Transcriptase, subunit A, domain 1"/>
    <property type="match status" value="1"/>
</dbReference>
<protein>
    <recommendedName>
        <fullName evidence="3">Reverse transcriptase domain-containing protein</fullName>
    </recommendedName>
</protein>
<dbReference type="Gene3D" id="3.30.70.270">
    <property type="match status" value="1"/>
</dbReference>
<dbReference type="EMBL" id="BGZK01001914">
    <property type="protein sequence ID" value="GBP88210.1"/>
    <property type="molecule type" value="Genomic_DNA"/>
</dbReference>